<feature type="active site" description="Proton acceptor" evidence="3">
    <location>
        <position position="138"/>
    </location>
</feature>
<reference evidence="6 7" key="1">
    <citation type="submission" date="2013-06" db="EMBL/GenBank/DDBJ databases">
        <title>Whole genome shotgun sequence of Bacillus selenatarsenatis SF-1.</title>
        <authorList>
            <person name="Kuroda M."/>
            <person name="Sei K."/>
            <person name="Yamashita M."/>
            <person name="Ike M."/>
        </authorList>
    </citation>
    <scope>NUCLEOTIDE SEQUENCE [LARGE SCALE GENOMIC DNA]</scope>
    <source>
        <strain evidence="6 7">SF-1</strain>
    </source>
</reference>
<protein>
    <submittedName>
        <fullName evidence="6">Acetyltransferase (Isoleucine patch superfamily)</fullName>
    </submittedName>
</protein>
<evidence type="ECO:0000313" key="6">
    <source>
        <dbReference type="EMBL" id="GAM16231.1"/>
    </source>
</evidence>
<keyword evidence="1 6" id="KW-0808">Transferase</keyword>
<dbReference type="PANTHER" id="PTHR43300">
    <property type="entry name" value="ACETYLTRANSFERASE"/>
    <property type="match status" value="1"/>
</dbReference>
<evidence type="ECO:0000256" key="4">
    <source>
        <dbReference type="PIRSR" id="PIRSR620019-2"/>
    </source>
</evidence>
<comment type="caution">
    <text evidence="6">The sequence shown here is derived from an EMBL/GenBank/DDBJ whole genome shotgun (WGS) entry which is preliminary data.</text>
</comment>
<dbReference type="EMBL" id="BASE01000113">
    <property type="protein sequence ID" value="GAM16231.1"/>
    <property type="molecule type" value="Genomic_DNA"/>
</dbReference>
<evidence type="ECO:0000256" key="3">
    <source>
        <dbReference type="PIRSR" id="PIRSR620019-1"/>
    </source>
</evidence>
<evidence type="ECO:0000256" key="2">
    <source>
        <dbReference type="ARBA" id="ARBA00022737"/>
    </source>
</evidence>
<dbReference type="GO" id="GO:0016740">
    <property type="term" value="F:transferase activity"/>
    <property type="evidence" value="ECO:0007669"/>
    <property type="project" value="UniProtKB-KW"/>
</dbReference>
<dbReference type="Pfam" id="PF17836">
    <property type="entry name" value="PglD_N"/>
    <property type="match status" value="1"/>
</dbReference>
<dbReference type="Gene3D" id="3.40.50.20">
    <property type="match status" value="1"/>
</dbReference>
<dbReference type="CDD" id="cd03360">
    <property type="entry name" value="LbH_AT_putative"/>
    <property type="match status" value="1"/>
</dbReference>
<feature type="domain" description="PglD N-terminal" evidence="5">
    <location>
        <begin position="3"/>
        <end position="82"/>
    </location>
</feature>
<dbReference type="InterPro" id="IPR050179">
    <property type="entry name" value="Trans_hexapeptide_repeat"/>
</dbReference>
<dbReference type="Proteomes" id="UP000031014">
    <property type="component" value="Unassembled WGS sequence"/>
</dbReference>
<dbReference type="SUPFAM" id="SSF51161">
    <property type="entry name" value="Trimeric LpxA-like enzymes"/>
    <property type="match status" value="1"/>
</dbReference>
<dbReference type="AlphaFoldDB" id="A0A0A8XDJ0"/>
<dbReference type="InterPro" id="IPR011004">
    <property type="entry name" value="Trimer_LpxA-like_sf"/>
</dbReference>
<sequence>MKDIVIIGAGGFGREVVWLIEEINKVKLKWNILGFVDDNEELQGTEVNGYKVVGNIEWLNKQELNVVSAIGDPIIKKKVIGRLKGSKNTYPVIIHPSVIYSDRVTLGEGSIVCAANILTTDIKIGEHVIINLDCTIGHDSILGDYTTILPSVNVSGFVETKDCVSIGTGSAIIQGVTIGENTVVGAGAVVVRDLPPNCTAVGAPAKPIKLHE</sequence>
<feature type="binding site" evidence="4">
    <location>
        <position position="71"/>
    </location>
    <ligand>
        <name>substrate</name>
    </ligand>
</feature>
<dbReference type="InterPro" id="IPR018357">
    <property type="entry name" value="Hexapep_transf_CS"/>
</dbReference>
<gene>
    <name evidence="6" type="ORF">SAMD00020551_4419</name>
</gene>
<dbReference type="STRING" id="1321606.SAMD00020551_4419"/>
<dbReference type="RefSeq" id="WP_041967831.1">
    <property type="nucleotide sequence ID" value="NZ_BASE01000113.1"/>
</dbReference>
<feature type="site" description="Increases basicity of active site His" evidence="3">
    <location>
        <position position="139"/>
    </location>
</feature>
<organism evidence="6 7">
    <name type="scientific">Mesobacillus selenatarsenatis (strain DSM 18680 / JCM 14380 / FERM P-15431 / SF-1)</name>
    <dbReference type="NCBI Taxonomy" id="1321606"/>
    <lineage>
        <taxon>Bacteria</taxon>
        <taxon>Bacillati</taxon>
        <taxon>Bacillota</taxon>
        <taxon>Bacilli</taxon>
        <taxon>Bacillales</taxon>
        <taxon>Bacillaceae</taxon>
        <taxon>Mesobacillus</taxon>
    </lineage>
</organism>
<evidence type="ECO:0000313" key="7">
    <source>
        <dbReference type="Proteomes" id="UP000031014"/>
    </source>
</evidence>
<evidence type="ECO:0000256" key="1">
    <source>
        <dbReference type="ARBA" id="ARBA00022679"/>
    </source>
</evidence>
<dbReference type="OrthoDB" id="9794407at2"/>
<dbReference type="PANTHER" id="PTHR43300:SF7">
    <property type="entry name" value="UDP-N-ACETYLBACILLOSAMINE N-ACETYLTRANSFERASE"/>
    <property type="match status" value="1"/>
</dbReference>
<evidence type="ECO:0000259" key="5">
    <source>
        <dbReference type="Pfam" id="PF17836"/>
    </source>
</evidence>
<dbReference type="NCBIfam" id="TIGR03570">
    <property type="entry name" value="NeuD_NnaD"/>
    <property type="match status" value="1"/>
</dbReference>
<dbReference type="Gene3D" id="2.160.10.10">
    <property type="entry name" value="Hexapeptide repeat proteins"/>
    <property type="match status" value="1"/>
</dbReference>
<name>A0A0A8XDJ0_MESS1</name>
<dbReference type="InterPro" id="IPR020019">
    <property type="entry name" value="AcTrfase_PglD-like"/>
</dbReference>
<keyword evidence="7" id="KW-1185">Reference proteome</keyword>
<proteinExistence type="predicted"/>
<dbReference type="InterPro" id="IPR041561">
    <property type="entry name" value="PglD_N"/>
</dbReference>
<accession>A0A0A8XDJ0</accession>
<keyword evidence="2" id="KW-0677">Repeat</keyword>
<dbReference type="PROSITE" id="PS00101">
    <property type="entry name" value="HEXAPEP_TRANSFERASES"/>
    <property type="match status" value="1"/>
</dbReference>